<accession>A0ABQ2KBB9</accession>
<reference evidence="4" key="1">
    <citation type="journal article" date="2019" name="Int. J. Syst. Evol. Microbiol.">
        <title>The Global Catalogue of Microorganisms (GCM) 10K type strain sequencing project: providing services to taxonomists for standard genome sequencing and annotation.</title>
        <authorList>
            <consortium name="The Broad Institute Genomics Platform"/>
            <consortium name="The Broad Institute Genome Sequencing Center for Infectious Disease"/>
            <person name="Wu L."/>
            <person name="Ma J."/>
        </authorList>
    </citation>
    <scope>NUCLEOTIDE SEQUENCE [LARGE SCALE GENOMIC DNA]</scope>
    <source>
        <strain evidence="4">CGMCC 1.6960</strain>
    </source>
</reference>
<feature type="transmembrane region" description="Helical" evidence="2">
    <location>
        <begin position="20"/>
        <end position="41"/>
    </location>
</feature>
<evidence type="ECO:0000313" key="3">
    <source>
        <dbReference type="EMBL" id="GGN76697.1"/>
    </source>
</evidence>
<dbReference type="RefSeq" id="WP_188714770.1">
    <property type="nucleotide sequence ID" value="NZ_BAABBD010000001.1"/>
</dbReference>
<keyword evidence="2" id="KW-0812">Transmembrane</keyword>
<proteinExistence type="predicted"/>
<comment type="caution">
    <text evidence="3">The sequence shown here is derived from an EMBL/GenBank/DDBJ whole genome shotgun (WGS) entry which is preliminary data.</text>
</comment>
<sequence length="152" mass="16222">MKRSYLEVWGDTVDGRHLLLSILLGVGLATPAYLLAAWGFSQTDVEPALAKSYALLVGLGACVLTGVLAARIFPPKRVLVDAAADAGSREEAMDAIEAEYGPLGDPDELPAAVLREVQELGLYEDLARQHAKRAAREAAAPADPRSEQEANR</sequence>
<keyword evidence="4" id="KW-1185">Reference proteome</keyword>
<gene>
    <name evidence="3" type="ORF">GCM10010968_00330</name>
</gene>
<name>A0ABQ2KBB9_9MICO</name>
<feature type="region of interest" description="Disordered" evidence="1">
    <location>
        <begin position="133"/>
        <end position="152"/>
    </location>
</feature>
<evidence type="ECO:0000256" key="2">
    <source>
        <dbReference type="SAM" id="Phobius"/>
    </source>
</evidence>
<evidence type="ECO:0000313" key="4">
    <source>
        <dbReference type="Proteomes" id="UP000626982"/>
    </source>
</evidence>
<keyword evidence="2" id="KW-1133">Transmembrane helix</keyword>
<keyword evidence="2" id="KW-0472">Membrane</keyword>
<evidence type="ECO:0000256" key="1">
    <source>
        <dbReference type="SAM" id="MobiDB-lite"/>
    </source>
</evidence>
<dbReference type="EMBL" id="BMLM01000001">
    <property type="protein sequence ID" value="GGN76697.1"/>
    <property type="molecule type" value="Genomic_DNA"/>
</dbReference>
<protein>
    <submittedName>
        <fullName evidence="3">Uncharacterized protein</fullName>
    </submittedName>
</protein>
<dbReference type="Proteomes" id="UP000626982">
    <property type="component" value="Unassembled WGS sequence"/>
</dbReference>
<organism evidence="3 4">
    <name type="scientific">Agrococcus terreus</name>
    <dbReference type="NCBI Taxonomy" id="574649"/>
    <lineage>
        <taxon>Bacteria</taxon>
        <taxon>Bacillati</taxon>
        <taxon>Actinomycetota</taxon>
        <taxon>Actinomycetes</taxon>
        <taxon>Micrococcales</taxon>
        <taxon>Microbacteriaceae</taxon>
        <taxon>Agrococcus</taxon>
    </lineage>
</organism>
<feature type="transmembrane region" description="Helical" evidence="2">
    <location>
        <begin position="53"/>
        <end position="73"/>
    </location>
</feature>